<evidence type="ECO:0000259" key="5">
    <source>
        <dbReference type="PROSITE" id="PS50192"/>
    </source>
</evidence>
<dbReference type="GO" id="GO:0006906">
    <property type="term" value="P:vesicle fusion"/>
    <property type="evidence" value="ECO:0007669"/>
    <property type="project" value="TreeGrafter"/>
</dbReference>
<dbReference type="FunFam" id="1.20.5.110:FF:000059">
    <property type="entry name" value="Related to syntaxin 12"/>
    <property type="match status" value="1"/>
</dbReference>
<keyword evidence="4" id="KW-0472">Membrane</keyword>
<comment type="similarity">
    <text evidence="1 2">Belongs to the syntaxin family.</text>
</comment>
<protein>
    <recommendedName>
        <fullName evidence="5">t-SNARE coiled-coil homology domain-containing protein</fullName>
    </recommendedName>
</protein>
<dbReference type="Proteomes" id="UP000738325">
    <property type="component" value="Unassembled WGS sequence"/>
</dbReference>
<keyword evidence="4" id="KW-1133">Transmembrane helix</keyword>
<feature type="region of interest" description="Disordered" evidence="3">
    <location>
        <begin position="1"/>
        <end position="22"/>
    </location>
</feature>
<evidence type="ECO:0000256" key="4">
    <source>
        <dbReference type="SAM" id="Phobius"/>
    </source>
</evidence>
<dbReference type="GO" id="GO:0006886">
    <property type="term" value="P:intracellular protein transport"/>
    <property type="evidence" value="ECO:0007669"/>
    <property type="project" value="InterPro"/>
</dbReference>
<evidence type="ECO:0000313" key="6">
    <source>
        <dbReference type="EMBL" id="KAG0312491.1"/>
    </source>
</evidence>
<dbReference type="Pfam" id="PF05739">
    <property type="entry name" value="SNARE"/>
    <property type="match status" value="1"/>
</dbReference>
<dbReference type="GO" id="GO:0005484">
    <property type="term" value="F:SNAP receptor activity"/>
    <property type="evidence" value="ECO:0007669"/>
    <property type="project" value="InterPro"/>
</dbReference>
<reference evidence="6" key="1">
    <citation type="journal article" date="2020" name="Fungal Divers.">
        <title>Resolving the Mortierellaceae phylogeny through synthesis of multi-gene phylogenetics and phylogenomics.</title>
        <authorList>
            <person name="Vandepol N."/>
            <person name="Liber J."/>
            <person name="Desiro A."/>
            <person name="Na H."/>
            <person name="Kennedy M."/>
            <person name="Barry K."/>
            <person name="Grigoriev I.V."/>
            <person name="Miller A.N."/>
            <person name="O'Donnell K."/>
            <person name="Stajich J.E."/>
            <person name="Bonito G."/>
        </authorList>
    </citation>
    <scope>NUCLEOTIDE SEQUENCE</scope>
    <source>
        <strain evidence="6">REB-010B</strain>
    </source>
</reference>
<dbReference type="PANTHER" id="PTHR19957:SF38">
    <property type="entry name" value="LD27581P"/>
    <property type="match status" value="1"/>
</dbReference>
<accession>A0A9P6R998</accession>
<evidence type="ECO:0000256" key="3">
    <source>
        <dbReference type="SAM" id="MobiDB-lite"/>
    </source>
</evidence>
<name>A0A9P6R998_9FUNG</name>
<evidence type="ECO:0000256" key="1">
    <source>
        <dbReference type="ARBA" id="ARBA00009063"/>
    </source>
</evidence>
<dbReference type="Pfam" id="PF14523">
    <property type="entry name" value="Syntaxin_2"/>
    <property type="match status" value="1"/>
</dbReference>
<feature type="compositionally biased region" description="Basic and acidic residues" evidence="3">
    <location>
        <begin position="1"/>
        <end position="13"/>
    </location>
</feature>
<dbReference type="SUPFAM" id="SSF47661">
    <property type="entry name" value="t-snare proteins"/>
    <property type="match status" value="1"/>
</dbReference>
<evidence type="ECO:0000313" key="7">
    <source>
        <dbReference type="Proteomes" id="UP000738325"/>
    </source>
</evidence>
<dbReference type="PROSITE" id="PS50192">
    <property type="entry name" value="T_SNARE"/>
    <property type="match status" value="1"/>
</dbReference>
<dbReference type="GO" id="GO:0012505">
    <property type="term" value="C:endomembrane system"/>
    <property type="evidence" value="ECO:0007669"/>
    <property type="project" value="TreeGrafter"/>
</dbReference>
<proteinExistence type="inferred from homology"/>
<dbReference type="PROSITE" id="PS00914">
    <property type="entry name" value="SYNTAXIN"/>
    <property type="match status" value="1"/>
</dbReference>
<comment type="caution">
    <text evidence="6">The sequence shown here is derived from an EMBL/GenBank/DDBJ whole genome shotgun (WGS) entry which is preliminary data.</text>
</comment>
<keyword evidence="7" id="KW-1185">Reference proteome</keyword>
<feature type="domain" description="T-SNARE coiled-coil homology" evidence="5">
    <location>
        <begin position="180"/>
        <end position="242"/>
    </location>
</feature>
<dbReference type="Gene3D" id="1.20.58.70">
    <property type="match status" value="1"/>
</dbReference>
<dbReference type="GO" id="GO:0031201">
    <property type="term" value="C:SNARE complex"/>
    <property type="evidence" value="ECO:0007669"/>
    <property type="project" value="TreeGrafter"/>
</dbReference>
<dbReference type="EMBL" id="JAAAIP010000804">
    <property type="protein sequence ID" value="KAG0312491.1"/>
    <property type="molecule type" value="Genomic_DNA"/>
</dbReference>
<feature type="transmembrane region" description="Helical" evidence="4">
    <location>
        <begin position="254"/>
        <end position="271"/>
    </location>
</feature>
<dbReference type="InterPro" id="IPR006011">
    <property type="entry name" value="Syntaxin_N"/>
</dbReference>
<organism evidence="6 7">
    <name type="scientific">Dissophora globulifera</name>
    <dbReference type="NCBI Taxonomy" id="979702"/>
    <lineage>
        <taxon>Eukaryota</taxon>
        <taxon>Fungi</taxon>
        <taxon>Fungi incertae sedis</taxon>
        <taxon>Mucoromycota</taxon>
        <taxon>Mortierellomycotina</taxon>
        <taxon>Mortierellomycetes</taxon>
        <taxon>Mortierellales</taxon>
        <taxon>Mortierellaceae</taxon>
        <taxon>Dissophora</taxon>
    </lineage>
</organism>
<sequence length="272" mass="30343">MAFPDLERGEGGFKRSAAAGHGANDDVSAHAYQTKIKHVSQLVFRISSNMTSIQRLVGYLGTAKDSQDVRTKLQEVTEQSQNLVRETSQDIKDLAKFDTAGKKLETQKLSKDFSKVLVEFQKIQRVSAEKQREFVLKARQVGARNDYSDPEDGAGDQSLVDNDQRRMQLLVVDNELEYNESMITQREDEIRDIEHGISELNDIFRDLGSMVHEQGNMLDSIESNVTSITMTTHTAAEELVTAAEHQKSARNKSCYLLLIAAVVAGIVILAIL</sequence>
<dbReference type="SMART" id="SM00397">
    <property type="entry name" value="t_SNARE"/>
    <property type="match status" value="1"/>
</dbReference>
<dbReference type="InterPro" id="IPR045242">
    <property type="entry name" value="Syntaxin"/>
</dbReference>
<dbReference type="GO" id="GO:0000149">
    <property type="term" value="F:SNARE binding"/>
    <property type="evidence" value="ECO:0007669"/>
    <property type="project" value="TreeGrafter"/>
</dbReference>
<dbReference type="CDD" id="cd15840">
    <property type="entry name" value="SNARE_Qa"/>
    <property type="match status" value="1"/>
</dbReference>
<dbReference type="GO" id="GO:0048278">
    <property type="term" value="P:vesicle docking"/>
    <property type="evidence" value="ECO:0007669"/>
    <property type="project" value="TreeGrafter"/>
</dbReference>
<dbReference type="SMART" id="SM00503">
    <property type="entry name" value="SynN"/>
    <property type="match status" value="1"/>
</dbReference>
<keyword evidence="4" id="KW-0812">Transmembrane</keyword>
<dbReference type="Gene3D" id="1.20.5.110">
    <property type="match status" value="1"/>
</dbReference>
<gene>
    <name evidence="6" type="ORF">BGZ99_009466</name>
</gene>
<dbReference type="GO" id="GO:0006896">
    <property type="term" value="P:Golgi to vacuole transport"/>
    <property type="evidence" value="ECO:0007669"/>
    <property type="project" value="TreeGrafter"/>
</dbReference>
<dbReference type="AlphaFoldDB" id="A0A9P6R998"/>
<dbReference type="OrthoDB" id="364348at2759"/>
<evidence type="ECO:0000256" key="2">
    <source>
        <dbReference type="RuleBase" id="RU003858"/>
    </source>
</evidence>
<dbReference type="InterPro" id="IPR006012">
    <property type="entry name" value="Syntaxin/epimorphin_CS"/>
</dbReference>
<dbReference type="PANTHER" id="PTHR19957">
    <property type="entry name" value="SYNTAXIN"/>
    <property type="match status" value="1"/>
</dbReference>
<dbReference type="InterPro" id="IPR010989">
    <property type="entry name" value="SNARE"/>
</dbReference>
<dbReference type="InterPro" id="IPR000727">
    <property type="entry name" value="T_SNARE_dom"/>
</dbReference>